<evidence type="ECO:0000256" key="9">
    <source>
        <dbReference type="SAM" id="MobiDB-lite"/>
    </source>
</evidence>
<dbReference type="Proteomes" id="UP001271007">
    <property type="component" value="Unassembled WGS sequence"/>
</dbReference>
<feature type="transmembrane region" description="Helical" evidence="10">
    <location>
        <begin position="188"/>
        <end position="207"/>
    </location>
</feature>
<dbReference type="SUPFAM" id="SSF103473">
    <property type="entry name" value="MFS general substrate transporter"/>
    <property type="match status" value="1"/>
</dbReference>
<accession>A0AAJ0DE50</accession>
<proteinExistence type="inferred from homology"/>
<evidence type="ECO:0000313" key="12">
    <source>
        <dbReference type="EMBL" id="KAK3048486.1"/>
    </source>
</evidence>
<evidence type="ECO:0000256" key="2">
    <source>
        <dbReference type="ARBA" id="ARBA00022692"/>
    </source>
</evidence>
<dbReference type="Gene3D" id="1.20.1250.20">
    <property type="entry name" value="MFS general substrate transporter like domains"/>
    <property type="match status" value="1"/>
</dbReference>
<dbReference type="PANTHER" id="PTHR23502:SF68">
    <property type="entry name" value="MULTIDRUG TRANSPORTER, PUTATIVE (AFU_ORTHOLOGUE AFUA_3G01120)-RELATED"/>
    <property type="match status" value="1"/>
</dbReference>
<dbReference type="InterPro" id="IPR020846">
    <property type="entry name" value="MFS_dom"/>
</dbReference>
<comment type="function">
    <text evidence="6">MFS transporter; part of the gene cluster that mediates the biosynthesis of cercosporin, a light-activated, non-host-selective toxin. The perylenequinone chromophore of cercosporin absorbs light energy to attain an electronically-activated triplet state and produces active oxygen species such as the hydroxyl radical, superoxide, hydrogen peroxide or singlet oxygen upon reaction with oxygen molecules. These reactive oxygen species cause damage to various cellular components including lipids, proteins and nucleic acids. Responsible for secretion and accumulation of cercosporin, but does not play any roles in self-protection against the toxicity of cercosporin.</text>
</comment>
<protein>
    <recommendedName>
        <fullName evidence="7">Cercosporin MFS transporter CTB4</fullName>
    </recommendedName>
    <alternativeName>
        <fullName evidence="8">Cercosporin toxin biosynthesis cluster protein 4</fullName>
    </alternativeName>
</protein>
<feature type="transmembrane region" description="Helical" evidence="10">
    <location>
        <begin position="213"/>
        <end position="235"/>
    </location>
</feature>
<feature type="transmembrane region" description="Helical" evidence="10">
    <location>
        <begin position="390"/>
        <end position="409"/>
    </location>
</feature>
<feature type="transmembrane region" description="Helical" evidence="10">
    <location>
        <begin position="247"/>
        <end position="268"/>
    </location>
</feature>
<feature type="transmembrane region" description="Helical" evidence="10">
    <location>
        <begin position="155"/>
        <end position="176"/>
    </location>
</feature>
<feature type="domain" description="Major facilitator superfamily (MFS) profile" evidence="11">
    <location>
        <begin position="121"/>
        <end position="551"/>
    </location>
</feature>
<name>A0AAJ0DE50_9PEZI</name>
<feature type="transmembrane region" description="Helical" evidence="10">
    <location>
        <begin position="529"/>
        <end position="548"/>
    </location>
</feature>
<keyword evidence="2 10" id="KW-0812">Transmembrane</keyword>
<evidence type="ECO:0000256" key="7">
    <source>
        <dbReference type="ARBA" id="ARBA00069139"/>
    </source>
</evidence>
<evidence type="ECO:0000259" key="11">
    <source>
        <dbReference type="PROSITE" id="PS50850"/>
    </source>
</evidence>
<dbReference type="FunFam" id="1.20.1250.20:FF:000011">
    <property type="entry name" value="MFS multidrug transporter, putative"/>
    <property type="match status" value="1"/>
</dbReference>
<feature type="transmembrane region" description="Helical" evidence="10">
    <location>
        <begin position="274"/>
        <end position="296"/>
    </location>
</feature>
<feature type="transmembrane region" description="Helical" evidence="10">
    <location>
        <begin position="497"/>
        <end position="517"/>
    </location>
</feature>
<comment type="caution">
    <text evidence="12">The sequence shown here is derived from an EMBL/GenBank/DDBJ whole genome shotgun (WGS) entry which is preliminary data.</text>
</comment>
<feature type="compositionally biased region" description="Basic and acidic residues" evidence="9">
    <location>
        <begin position="20"/>
        <end position="34"/>
    </location>
</feature>
<dbReference type="PROSITE" id="PS50850">
    <property type="entry name" value="MFS"/>
    <property type="match status" value="1"/>
</dbReference>
<evidence type="ECO:0000256" key="4">
    <source>
        <dbReference type="ARBA" id="ARBA00023136"/>
    </source>
</evidence>
<comment type="subcellular location">
    <subcellularLocation>
        <location evidence="1">Membrane</location>
        <topology evidence="1">Multi-pass membrane protein</topology>
    </subcellularLocation>
</comment>
<evidence type="ECO:0000256" key="8">
    <source>
        <dbReference type="ARBA" id="ARBA00077167"/>
    </source>
</evidence>
<evidence type="ECO:0000256" key="1">
    <source>
        <dbReference type="ARBA" id="ARBA00004141"/>
    </source>
</evidence>
<comment type="similarity">
    <text evidence="5">Belongs to the major facilitator superfamily. CAR1 family.</text>
</comment>
<evidence type="ECO:0000256" key="3">
    <source>
        <dbReference type="ARBA" id="ARBA00022989"/>
    </source>
</evidence>
<feature type="transmembrane region" description="Helical" evidence="10">
    <location>
        <begin position="430"/>
        <end position="451"/>
    </location>
</feature>
<reference evidence="12" key="1">
    <citation type="submission" date="2023-04" db="EMBL/GenBank/DDBJ databases">
        <title>Black Yeasts Isolated from many extreme environments.</title>
        <authorList>
            <person name="Coleine C."/>
            <person name="Stajich J.E."/>
            <person name="Selbmann L."/>
        </authorList>
    </citation>
    <scope>NUCLEOTIDE SEQUENCE</scope>
    <source>
        <strain evidence="12">CCFEE 5312</strain>
    </source>
</reference>
<feature type="compositionally biased region" description="Basic and acidic residues" evidence="9">
    <location>
        <begin position="55"/>
        <end position="80"/>
    </location>
</feature>
<evidence type="ECO:0000256" key="6">
    <source>
        <dbReference type="ARBA" id="ARBA00053977"/>
    </source>
</evidence>
<dbReference type="CDD" id="cd17323">
    <property type="entry name" value="MFS_Tpo1_MDR_like"/>
    <property type="match status" value="1"/>
</dbReference>
<gene>
    <name evidence="12" type="ORF">LTR09_010150</name>
</gene>
<feature type="transmembrane region" description="Helical" evidence="10">
    <location>
        <begin position="345"/>
        <end position="370"/>
    </location>
</feature>
<dbReference type="EMBL" id="JAWDJX010000048">
    <property type="protein sequence ID" value="KAK3048486.1"/>
    <property type="molecule type" value="Genomic_DNA"/>
</dbReference>
<dbReference type="Pfam" id="PF07690">
    <property type="entry name" value="MFS_1"/>
    <property type="match status" value="1"/>
</dbReference>
<dbReference type="InterPro" id="IPR036259">
    <property type="entry name" value="MFS_trans_sf"/>
</dbReference>
<feature type="transmembrane region" description="Helical" evidence="10">
    <location>
        <begin position="463"/>
        <end position="485"/>
    </location>
</feature>
<evidence type="ECO:0000256" key="5">
    <source>
        <dbReference type="ARBA" id="ARBA00038347"/>
    </source>
</evidence>
<keyword evidence="13" id="KW-1185">Reference proteome</keyword>
<dbReference type="GO" id="GO:0016020">
    <property type="term" value="C:membrane"/>
    <property type="evidence" value="ECO:0007669"/>
    <property type="project" value="UniProtKB-SubCell"/>
</dbReference>
<organism evidence="12 13">
    <name type="scientific">Extremus antarcticus</name>
    <dbReference type="NCBI Taxonomy" id="702011"/>
    <lineage>
        <taxon>Eukaryota</taxon>
        <taxon>Fungi</taxon>
        <taxon>Dikarya</taxon>
        <taxon>Ascomycota</taxon>
        <taxon>Pezizomycotina</taxon>
        <taxon>Dothideomycetes</taxon>
        <taxon>Dothideomycetidae</taxon>
        <taxon>Mycosphaerellales</taxon>
        <taxon>Extremaceae</taxon>
        <taxon>Extremus</taxon>
    </lineage>
</organism>
<feature type="region of interest" description="Disordered" evidence="9">
    <location>
        <begin position="1"/>
        <end position="112"/>
    </location>
</feature>
<dbReference type="InterPro" id="IPR011701">
    <property type="entry name" value="MFS"/>
</dbReference>
<dbReference type="PANTHER" id="PTHR23502">
    <property type="entry name" value="MAJOR FACILITATOR SUPERFAMILY"/>
    <property type="match status" value="1"/>
</dbReference>
<evidence type="ECO:0000313" key="13">
    <source>
        <dbReference type="Proteomes" id="UP001271007"/>
    </source>
</evidence>
<feature type="transmembrane region" description="Helical" evidence="10">
    <location>
        <begin position="122"/>
        <end position="143"/>
    </location>
</feature>
<keyword evidence="4 10" id="KW-0472">Membrane</keyword>
<keyword evidence="3 10" id="KW-1133">Transmembrane helix</keyword>
<dbReference type="GO" id="GO:0022857">
    <property type="term" value="F:transmembrane transporter activity"/>
    <property type="evidence" value="ECO:0007669"/>
    <property type="project" value="InterPro"/>
</dbReference>
<evidence type="ECO:0000256" key="10">
    <source>
        <dbReference type="SAM" id="Phobius"/>
    </source>
</evidence>
<sequence>MAAPEKHVHIPGIAGGDLPENERDAYEEGHDADIPSKAGIVQHDHSSLNQTTSADPEKGGKHDVSSDTSEHGERDIEKAGPTETTAEDPKDEPVDPNVVDWEGPNDPANPLNWTTNKKWSNIGILSFLTLLTPLASSMFAPGVPDVIQEFHTNNASLATFVVSVYILGFAMGPLVIAPLSEMYGRVPIYNMCNVAFVAFTVGCALAPSMGSLIAFRFLAGCFGIAPITNGGGTIADLMKPEQRGRAMSIWAIGPLLGPVIGPVCGGFLAEAKGWRWIFWVLAMCSGFATIWTFAFARETYAPILLERKAKRMRKETGNPNLVSKLDLGINTGQLWKRSLLRPLKLMFLSLICAMMSLYLAIVYGIMYLLFTTFTFVFEENYGFSQSIVGLVYIGLGVGMLLGLAILGASSDPIMKKLAAKHSGGKMKPEYRLPLLMYAGPFIPVGLFIYGWTAQYQIQWAVPLFGTMLVGVGLLAAFMCLTTYLVDAFERYAASAMAANTILRSILGAVFPLFGLQMYNALGLGWGNSLLAFISLALCPIPVLFYYYGERIRTHPKFQVKL</sequence>
<dbReference type="AlphaFoldDB" id="A0AAJ0DE50"/>